<name>A0A5C7DZW2_9BACT</name>
<sequence length="87" mass="9928">MLGILNNETSSNLTNLVLELNTAIRKVQILQQQIGEVHNFIQENGLEKHFLDIAKQNNLSFVLNYSDFAKLSTQKTENNCIQKKVLI</sequence>
<gene>
    <name evidence="1" type="ORF">FPD46_01365</name>
</gene>
<dbReference type="RefSeq" id="WP_147575009.1">
    <property type="nucleotide sequence ID" value="NZ_VOWB01000020.1"/>
</dbReference>
<dbReference type="AlphaFoldDB" id="A0A5C7DZW2"/>
<comment type="caution">
    <text evidence="1">The sequence shown here is derived from an EMBL/GenBank/DDBJ whole genome shotgun (WGS) entry which is preliminary data.</text>
</comment>
<proteinExistence type="predicted"/>
<accession>A0A5C7DZW2</accession>
<organism evidence="1 2">
    <name type="scientific">Campylobacter peloridis</name>
    <dbReference type="NCBI Taxonomy" id="488546"/>
    <lineage>
        <taxon>Bacteria</taxon>
        <taxon>Pseudomonadati</taxon>
        <taxon>Campylobacterota</taxon>
        <taxon>Epsilonproteobacteria</taxon>
        <taxon>Campylobacterales</taxon>
        <taxon>Campylobacteraceae</taxon>
        <taxon>Campylobacter</taxon>
    </lineage>
</organism>
<protein>
    <submittedName>
        <fullName evidence="1">Uncharacterized protein</fullName>
    </submittedName>
</protein>
<dbReference type="Proteomes" id="UP000321310">
    <property type="component" value="Unassembled WGS sequence"/>
</dbReference>
<evidence type="ECO:0000313" key="1">
    <source>
        <dbReference type="EMBL" id="TXE84190.1"/>
    </source>
</evidence>
<dbReference type="EMBL" id="VOWB01000020">
    <property type="protein sequence ID" value="TXE84190.1"/>
    <property type="molecule type" value="Genomic_DNA"/>
</dbReference>
<evidence type="ECO:0000313" key="2">
    <source>
        <dbReference type="Proteomes" id="UP000321310"/>
    </source>
</evidence>
<reference evidence="1 2" key="1">
    <citation type="submission" date="2019-07" db="EMBL/GenBank/DDBJ databases">
        <title>Rapid identification of Enteric Bacteria from Whole Genome Sequences (WGS) using Average Nucleotide Identity (ANI).</title>
        <authorList>
            <person name="Lane C."/>
        </authorList>
    </citation>
    <scope>NUCLEOTIDE SEQUENCE [LARGE SCALE GENOMIC DNA]</scope>
    <source>
        <strain evidence="1 2">2016D-0250</strain>
    </source>
</reference>